<dbReference type="AlphaFoldDB" id="A0A9W9TKU3"/>
<dbReference type="RefSeq" id="XP_058329645.1">
    <property type="nucleotide sequence ID" value="XM_058476755.1"/>
</dbReference>
<comment type="caution">
    <text evidence="3">The sequence shown here is derived from an EMBL/GenBank/DDBJ whole genome shotgun (WGS) entry which is preliminary data.</text>
</comment>
<keyword evidence="2" id="KW-0732">Signal</keyword>
<evidence type="ECO:0000313" key="3">
    <source>
        <dbReference type="EMBL" id="KAJ5226234.1"/>
    </source>
</evidence>
<accession>A0A9W9TKU3</accession>
<gene>
    <name evidence="3" type="ORF">N7468_007459</name>
</gene>
<dbReference type="EMBL" id="JAPQKS010000005">
    <property type="protein sequence ID" value="KAJ5226234.1"/>
    <property type="molecule type" value="Genomic_DNA"/>
</dbReference>
<evidence type="ECO:0000256" key="2">
    <source>
        <dbReference type="SAM" id="SignalP"/>
    </source>
</evidence>
<evidence type="ECO:0000256" key="1">
    <source>
        <dbReference type="SAM" id="MobiDB-lite"/>
    </source>
</evidence>
<feature type="region of interest" description="Disordered" evidence="1">
    <location>
        <begin position="68"/>
        <end position="93"/>
    </location>
</feature>
<proteinExistence type="predicted"/>
<evidence type="ECO:0000313" key="4">
    <source>
        <dbReference type="Proteomes" id="UP001150941"/>
    </source>
</evidence>
<name>A0A9W9TKU3_9EURO</name>
<protein>
    <submittedName>
        <fullName evidence="3">Uncharacterized protein</fullName>
    </submittedName>
</protein>
<dbReference type="GeneID" id="83204058"/>
<dbReference type="Proteomes" id="UP001150941">
    <property type="component" value="Unassembled WGS sequence"/>
</dbReference>
<reference evidence="3" key="1">
    <citation type="submission" date="2022-11" db="EMBL/GenBank/DDBJ databases">
        <authorList>
            <person name="Petersen C."/>
        </authorList>
    </citation>
    <scope>NUCLEOTIDE SEQUENCE</scope>
    <source>
        <strain evidence="3">IBT 19713</strain>
    </source>
</reference>
<keyword evidence="4" id="KW-1185">Reference proteome</keyword>
<organism evidence="3 4">
    <name type="scientific">Penicillium chermesinum</name>
    <dbReference type="NCBI Taxonomy" id="63820"/>
    <lineage>
        <taxon>Eukaryota</taxon>
        <taxon>Fungi</taxon>
        <taxon>Dikarya</taxon>
        <taxon>Ascomycota</taxon>
        <taxon>Pezizomycotina</taxon>
        <taxon>Eurotiomycetes</taxon>
        <taxon>Eurotiomycetidae</taxon>
        <taxon>Eurotiales</taxon>
        <taxon>Aspergillaceae</taxon>
        <taxon>Penicillium</taxon>
    </lineage>
</organism>
<feature type="chain" id="PRO_5040871740" evidence="2">
    <location>
        <begin position="27"/>
        <end position="93"/>
    </location>
</feature>
<reference evidence="3" key="2">
    <citation type="journal article" date="2023" name="IMA Fungus">
        <title>Comparative genomic study of the Penicillium genus elucidates a diverse pangenome and 15 lateral gene transfer events.</title>
        <authorList>
            <person name="Petersen C."/>
            <person name="Sorensen T."/>
            <person name="Nielsen M.R."/>
            <person name="Sondergaard T.E."/>
            <person name="Sorensen J.L."/>
            <person name="Fitzpatrick D.A."/>
            <person name="Frisvad J.C."/>
            <person name="Nielsen K.L."/>
        </authorList>
    </citation>
    <scope>NUCLEOTIDE SEQUENCE</scope>
    <source>
        <strain evidence="3">IBT 19713</strain>
    </source>
</reference>
<sequence>MQVKGQWFASTIHLTPVLVFISTALPDDFDTAPLESEFFQKKTEAGSFDHLTKEEHYAIIYDSINPQLPKGKGKGKNLKAPPEPIQEPGLDEM</sequence>
<feature type="signal peptide" evidence="2">
    <location>
        <begin position="1"/>
        <end position="26"/>
    </location>
</feature>